<evidence type="ECO:0000313" key="10">
    <source>
        <dbReference type="Proteomes" id="UP001438707"/>
    </source>
</evidence>
<feature type="region of interest" description="Disordered" evidence="7">
    <location>
        <begin position="45"/>
        <end position="67"/>
    </location>
</feature>
<evidence type="ECO:0000256" key="5">
    <source>
        <dbReference type="ARBA" id="ARBA00023004"/>
    </source>
</evidence>
<accession>A0AAW1QHA6</accession>
<proteinExistence type="inferred from homology"/>
<dbReference type="Proteomes" id="UP001438707">
    <property type="component" value="Unassembled WGS sequence"/>
</dbReference>
<dbReference type="GO" id="GO:0000302">
    <property type="term" value="P:response to reactive oxygen species"/>
    <property type="evidence" value="ECO:0007669"/>
    <property type="project" value="TreeGrafter"/>
</dbReference>
<evidence type="ECO:0000259" key="8">
    <source>
        <dbReference type="PROSITE" id="PS50873"/>
    </source>
</evidence>
<dbReference type="GO" id="GO:0004601">
    <property type="term" value="F:peroxidase activity"/>
    <property type="evidence" value="ECO:0007669"/>
    <property type="project" value="UniProtKB-KW"/>
</dbReference>
<evidence type="ECO:0000256" key="3">
    <source>
        <dbReference type="ARBA" id="ARBA00022723"/>
    </source>
</evidence>
<dbReference type="PANTHER" id="PTHR31356">
    <property type="entry name" value="THYLAKOID LUMENAL 29 KDA PROTEIN, CHLOROPLASTIC-RELATED"/>
    <property type="match status" value="1"/>
</dbReference>
<evidence type="ECO:0000313" key="9">
    <source>
        <dbReference type="EMBL" id="KAK9820769.1"/>
    </source>
</evidence>
<keyword evidence="2" id="KW-0349">Heme</keyword>
<comment type="caution">
    <text evidence="9">The sequence shown here is derived from an EMBL/GenBank/DDBJ whole genome shotgun (WGS) entry which is preliminary data.</text>
</comment>
<dbReference type="Pfam" id="PF00141">
    <property type="entry name" value="peroxidase"/>
    <property type="match status" value="1"/>
</dbReference>
<dbReference type="GO" id="GO:0046872">
    <property type="term" value="F:metal ion binding"/>
    <property type="evidence" value="ECO:0007669"/>
    <property type="project" value="UniProtKB-KW"/>
</dbReference>
<evidence type="ECO:0000256" key="6">
    <source>
        <dbReference type="RuleBase" id="RU004241"/>
    </source>
</evidence>
<dbReference type="AlphaFoldDB" id="A0AAW1QHA6"/>
<keyword evidence="4" id="KW-0560">Oxidoreductase</keyword>
<evidence type="ECO:0000256" key="1">
    <source>
        <dbReference type="ARBA" id="ARBA00022559"/>
    </source>
</evidence>
<dbReference type="PRINTS" id="PR00459">
    <property type="entry name" value="ASPEROXIDASE"/>
</dbReference>
<dbReference type="Gene3D" id="1.10.420.10">
    <property type="entry name" value="Peroxidase, domain 2"/>
    <property type="match status" value="1"/>
</dbReference>
<evidence type="ECO:0000256" key="4">
    <source>
        <dbReference type="ARBA" id="ARBA00023002"/>
    </source>
</evidence>
<sequence length="94" mass="9790">MSRDNGDVQELQQGLAAGGTNLSTADLIQLCGALAVELTGGPSIPVQLGRQDASQPDSDDQLPNPDMQPAQLQQLFSILNLADLPLCASSTLQC</sequence>
<dbReference type="Gene3D" id="1.10.520.10">
    <property type="match status" value="1"/>
</dbReference>
<evidence type="ECO:0000256" key="7">
    <source>
        <dbReference type="SAM" id="MobiDB-lite"/>
    </source>
</evidence>
<organism evidence="9 10">
    <name type="scientific">Apatococcus lobatus</name>
    <dbReference type="NCBI Taxonomy" id="904363"/>
    <lineage>
        <taxon>Eukaryota</taxon>
        <taxon>Viridiplantae</taxon>
        <taxon>Chlorophyta</taxon>
        <taxon>core chlorophytes</taxon>
        <taxon>Trebouxiophyceae</taxon>
        <taxon>Chlorellales</taxon>
        <taxon>Chlorellaceae</taxon>
        <taxon>Apatococcus</taxon>
    </lineage>
</organism>
<dbReference type="PANTHER" id="PTHR31356:SF36">
    <property type="entry name" value="L-ASCORBATE PEROXIDASE 3"/>
    <property type="match status" value="1"/>
</dbReference>
<dbReference type="InterPro" id="IPR002016">
    <property type="entry name" value="Haem_peroxidase"/>
</dbReference>
<gene>
    <name evidence="9" type="ORF">WJX74_000393</name>
</gene>
<name>A0AAW1QHA6_9CHLO</name>
<evidence type="ECO:0000256" key="2">
    <source>
        <dbReference type="ARBA" id="ARBA00022617"/>
    </source>
</evidence>
<dbReference type="SUPFAM" id="SSF48113">
    <property type="entry name" value="Heme-dependent peroxidases"/>
    <property type="match status" value="1"/>
</dbReference>
<protein>
    <recommendedName>
        <fullName evidence="8">Plant heme peroxidase family profile domain-containing protein</fullName>
    </recommendedName>
</protein>
<comment type="similarity">
    <text evidence="6">Belongs to the peroxidase family.</text>
</comment>
<dbReference type="InterPro" id="IPR010255">
    <property type="entry name" value="Haem_peroxidase_sf"/>
</dbReference>
<dbReference type="InterPro" id="IPR044831">
    <property type="entry name" value="Ccp1-like"/>
</dbReference>
<dbReference type="PROSITE" id="PS50873">
    <property type="entry name" value="PEROXIDASE_4"/>
    <property type="match status" value="1"/>
</dbReference>
<keyword evidence="5" id="KW-0408">Iron</keyword>
<feature type="domain" description="Plant heme peroxidase family profile" evidence="8">
    <location>
        <begin position="22"/>
        <end position="94"/>
    </location>
</feature>
<keyword evidence="3" id="KW-0479">Metal-binding</keyword>
<dbReference type="GO" id="GO:0020037">
    <property type="term" value="F:heme binding"/>
    <property type="evidence" value="ECO:0007669"/>
    <property type="project" value="InterPro"/>
</dbReference>
<dbReference type="PRINTS" id="PR00458">
    <property type="entry name" value="PEROXIDASE"/>
</dbReference>
<dbReference type="EMBL" id="JALJOS010000043">
    <property type="protein sequence ID" value="KAK9820769.1"/>
    <property type="molecule type" value="Genomic_DNA"/>
</dbReference>
<keyword evidence="10" id="KW-1185">Reference proteome</keyword>
<dbReference type="InterPro" id="IPR002207">
    <property type="entry name" value="Peroxidase_I"/>
</dbReference>
<reference evidence="9 10" key="1">
    <citation type="journal article" date="2024" name="Nat. Commun.">
        <title>Phylogenomics reveals the evolutionary origins of lichenization in chlorophyte algae.</title>
        <authorList>
            <person name="Puginier C."/>
            <person name="Libourel C."/>
            <person name="Otte J."/>
            <person name="Skaloud P."/>
            <person name="Haon M."/>
            <person name="Grisel S."/>
            <person name="Petersen M."/>
            <person name="Berrin J.G."/>
            <person name="Delaux P.M."/>
            <person name="Dal Grande F."/>
            <person name="Keller J."/>
        </authorList>
    </citation>
    <scope>NUCLEOTIDE SEQUENCE [LARGE SCALE GENOMIC DNA]</scope>
    <source>
        <strain evidence="9 10">SAG 2145</strain>
    </source>
</reference>
<keyword evidence="1" id="KW-0575">Peroxidase</keyword>
<dbReference type="GO" id="GO:0034599">
    <property type="term" value="P:cellular response to oxidative stress"/>
    <property type="evidence" value="ECO:0007669"/>
    <property type="project" value="InterPro"/>
</dbReference>
<dbReference type="GO" id="GO:0042744">
    <property type="term" value="P:hydrogen peroxide catabolic process"/>
    <property type="evidence" value="ECO:0007669"/>
    <property type="project" value="TreeGrafter"/>
</dbReference>